<evidence type="ECO:0000256" key="1">
    <source>
        <dbReference type="ARBA" id="ARBA00004141"/>
    </source>
</evidence>
<dbReference type="InterPro" id="IPR028325">
    <property type="entry name" value="VG_K_chnl"/>
</dbReference>
<feature type="transmembrane region" description="Helical" evidence="13">
    <location>
        <begin position="475"/>
        <end position="493"/>
    </location>
</feature>
<dbReference type="SMART" id="SM00225">
    <property type="entry name" value="BTB"/>
    <property type="match status" value="1"/>
</dbReference>
<evidence type="ECO:0000256" key="7">
    <source>
        <dbReference type="ARBA" id="ARBA00022958"/>
    </source>
</evidence>
<dbReference type="GO" id="GO:0005251">
    <property type="term" value="F:delayed rectifier potassium channel activity"/>
    <property type="evidence" value="ECO:0007669"/>
    <property type="project" value="TreeGrafter"/>
</dbReference>
<reference evidence="15 16" key="1">
    <citation type="journal article" date="2021" name="Elife">
        <title>Chloroplast acquisition without the gene transfer in kleptoplastic sea slugs, Plakobranchus ocellatus.</title>
        <authorList>
            <person name="Maeda T."/>
            <person name="Takahashi S."/>
            <person name="Yoshida T."/>
            <person name="Shimamura S."/>
            <person name="Takaki Y."/>
            <person name="Nagai Y."/>
            <person name="Toyoda A."/>
            <person name="Suzuki Y."/>
            <person name="Arimoto A."/>
            <person name="Ishii H."/>
            <person name="Satoh N."/>
            <person name="Nishiyama T."/>
            <person name="Hasebe M."/>
            <person name="Maruyama T."/>
            <person name="Minagawa J."/>
            <person name="Obokata J."/>
            <person name="Shigenobu S."/>
        </authorList>
    </citation>
    <scope>NUCLEOTIDE SEQUENCE [LARGE SCALE GENOMIC DNA]</scope>
</reference>
<dbReference type="AlphaFoldDB" id="A0AAV4BP13"/>
<dbReference type="GO" id="GO:0051260">
    <property type="term" value="P:protein homooligomerization"/>
    <property type="evidence" value="ECO:0007669"/>
    <property type="project" value="InterPro"/>
</dbReference>
<dbReference type="FunFam" id="3.30.710.10:FF:000053">
    <property type="entry name" value="potassium voltage-gated channel subfamily A member 4"/>
    <property type="match status" value="1"/>
</dbReference>
<dbReference type="EMBL" id="BLXT01005178">
    <property type="protein sequence ID" value="GFO20589.1"/>
    <property type="molecule type" value="Genomic_DNA"/>
</dbReference>
<name>A0AAV4BP13_9GAST</name>
<evidence type="ECO:0000313" key="16">
    <source>
        <dbReference type="Proteomes" id="UP000735302"/>
    </source>
</evidence>
<dbReference type="PRINTS" id="PR00169">
    <property type="entry name" value="KCHANNEL"/>
</dbReference>
<feature type="transmembrane region" description="Helical" evidence="13">
    <location>
        <begin position="283"/>
        <end position="304"/>
    </location>
</feature>
<organism evidence="15 16">
    <name type="scientific">Plakobranchus ocellatus</name>
    <dbReference type="NCBI Taxonomy" id="259542"/>
    <lineage>
        <taxon>Eukaryota</taxon>
        <taxon>Metazoa</taxon>
        <taxon>Spiralia</taxon>
        <taxon>Lophotrochozoa</taxon>
        <taxon>Mollusca</taxon>
        <taxon>Gastropoda</taxon>
        <taxon>Heterobranchia</taxon>
        <taxon>Euthyneura</taxon>
        <taxon>Panpulmonata</taxon>
        <taxon>Sacoglossa</taxon>
        <taxon>Placobranchoidea</taxon>
        <taxon>Plakobranchidae</taxon>
        <taxon>Plakobranchus</taxon>
    </lineage>
</organism>
<dbReference type="Pfam" id="PF00520">
    <property type="entry name" value="Ion_trans"/>
    <property type="match status" value="1"/>
</dbReference>
<dbReference type="InterPro" id="IPR027359">
    <property type="entry name" value="Volt_channel_dom_sf"/>
</dbReference>
<feature type="domain" description="BTB" evidence="14">
    <location>
        <begin position="151"/>
        <end position="251"/>
    </location>
</feature>
<sequence length="541" mass="60583">MNFVNIGGAMDSHHSPLAARRHTIVGHNTPRPTLFELLGSNVTHAEASNPPQSDIHLADFSYKDKRGHARTQSNVTDKSYNNSSNYKNHGGHVEAAAAEADDDLHHLQKPLLITTRHILPVPEEEDRASSYGRCIVEDLPLNHDCRTEGCERVTINVSGMKFETQLRTLERLPNTLLGNPNKRKRYWDESREEYFFDRHRLTFPAILYYYQSGGRLKKPLEVPMDIFLNELNFYEIGMAAINCFKTNEGYITEPPEVDNPHTGWKRRLFETLEYPESSMAAKVFAFCSVTAILVSVVTFCVETLPEFKNSGCKNITVENTNGVPVEVSVMDYVDPLFIIESCCIAFFTVEIILRFIVSPSKLVFLRMSINWIDLISIAPYFVLLILNSQTNVCGAGGSPTGSGLSVLRVLRVVRILKLSKHSEGLKILGKTMKTSIRELSMFILFLGIATIIYAGAIFYLEMGQEQSMFTSIPDAFWWAIVTMTTVGYGDYVPVGPAGKILGSFCVLSGVLAIALPVPVIVANFNNFYRHYTGRGCIRLPT</sequence>
<feature type="transmembrane region" description="Helical" evidence="13">
    <location>
        <begin position="336"/>
        <end position="357"/>
    </location>
</feature>
<dbReference type="InterPro" id="IPR011333">
    <property type="entry name" value="SKP1/BTB/POZ_sf"/>
</dbReference>
<feature type="transmembrane region" description="Helical" evidence="13">
    <location>
        <begin position="439"/>
        <end position="460"/>
    </location>
</feature>
<dbReference type="PRINTS" id="PR01491">
    <property type="entry name" value="KVCHANNEL"/>
</dbReference>
<dbReference type="InterPro" id="IPR003968">
    <property type="entry name" value="K_chnl_volt-dep_Kv"/>
</dbReference>
<dbReference type="InterPro" id="IPR005821">
    <property type="entry name" value="Ion_trans_dom"/>
</dbReference>
<comment type="subcellular location">
    <subcellularLocation>
        <location evidence="1">Membrane</location>
        <topology evidence="1">Multi-pass membrane protein</topology>
    </subcellularLocation>
</comment>
<dbReference type="GO" id="GO:0008076">
    <property type="term" value="C:voltage-gated potassium channel complex"/>
    <property type="evidence" value="ECO:0007669"/>
    <property type="project" value="InterPro"/>
</dbReference>
<dbReference type="Gene3D" id="1.20.120.350">
    <property type="entry name" value="Voltage-gated potassium channels. Chain C"/>
    <property type="match status" value="1"/>
</dbReference>
<feature type="transmembrane region" description="Helical" evidence="13">
    <location>
        <begin position="500"/>
        <end position="521"/>
    </location>
</feature>
<feature type="region of interest" description="Disordered" evidence="12">
    <location>
        <begin position="64"/>
        <end position="89"/>
    </location>
</feature>
<evidence type="ECO:0000256" key="4">
    <source>
        <dbReference type="ARBA" id="ARBA00022692"/>
    </source>
</evidence>
<dbReference type="Proteomes" id="UP000735302">
    <property type="component" value="Unassembled WGS sequence"/>
</dbReference>
<accession>A0AAV4BP13</accession>
<protein>
    <submittedName>
        <fullName evidence="15">Potassium voltage-gated channel subfamily a member 1</fullName>
    </submittedName>
</protein>
<proteinExistence type="predicted"/>
<dbReference type="Gene3D" id="3.30.710.10">
    <property type="entry name" value="Potassium Channel Kv1.1, Chain A"/>
    <property type="match status" value="1"/>
</dbReference>
<dbReference type="CDD" id="cd18377">
    <property type="entry name" value="BTB_POZ_Kv1_KCNA"/>
    <property type="match status" value="1"/>
</dbReference>
<evidence type="ECO:0000256" key="12">
    <source>
        <dbReference type="SAM" id="MobiDB-lite"/>
    </source>
</evidence>
<evidence type="ECO:0000256" key="6">
    <source>
        <dbReference type="ARBA" id="ARBA00022882"/>
    </source>
</evidence>
<keyword evidence="9" id="KW-0406">Ion transport</keyword>
<evidence type="ECO:0000256" key="10">
    <source>
        <dbReference type="ARBA" id="ARBA00023136"/>
    </source>
</evidence>
<keyword evidence="8 13" id="KW-1133">Transmembrane helix</keyword>
<keyword evidence="4 13" id="KW-0812">Transmembrane</keyword>
<dbReference type="Gene3D" id="1.10.287.70">
    <property type="match status" value="1"/>
</dbReference>
<dbReference type="InterPro" id="IPR003131">
    <property type="entry name" value="T1-type_BTB"/>
</dbReference>
<keyword evidence="2" id="KW-0813">Transport</keyword>
<dbReference type="PRINTS" id="PR01496">
    <property type="entry name" value="SHAKERCHANEL"/>
</dbReference>
<keyword evidence="11" id="KW-0407">Ion channel</keyword>
<dbReference type="SUPFAM" id="SSF81324">
    <property type="entry name" value="Voltage-gated potassium channels"/>
    <property type="match status" value="1"/>
</dbReference>
<evidence type="ECO:0000256" key="5">
    <source>
        <dbReference type="ARBA" id="ARBA00022826"/>
    </source>
</evidence>
<keyword evidence="16" id="KW-1185">Reference proteome</keyword>
<dbReference type="InterPro" id="IPR003972">
    <property type="entry name" value="K_chnl_volt-dep_Kv1"/>
</dbReference>
<evidence type="ECO:0000259" key="14">
    <source>
        <dbReference type="SMART" id="SM00225"/>
    </source>
</evidence>
<evidence type="ECO:0000256" key="8">
    <source>
        <dbReference type="ARBA" id="ARBA00022989"/>
    </source>
</evidence>
<keyword evidence="6" id="KW-0851">Voltage-gated channel</keyword>
<evidence type="ECO:0000256" key="3">
    <source>
        <dbReference type="ARBA" id="ARBA00022538"/>
    </source>
</evidence>
<keyword evidence="10 13" id="KW-0472">Membrane</keyword>
<evidence type="ECO:0000256" key="2">
    <source>
        <dbReference type="ARBA" id="ARBA00022448"/>
    </source>
</evidence>
<evidence type="ECO:0000256" key="11">
    <source>
        <dbReference type="ARBA" id="ARBA00023303"/>
    </source>
</evidence>
<dbReference type="GO" id="GO:0001508">
    <property type="term" value="P:action potential"/>
    <property type="evidence" value="ECO:0007669"/>
    <property type="project" value="TreeGrafter"/>
</dbReference>
<dbReference type="InterPro" id="IPR000210">
    <property type="entry name" value="BTB/POZ_dom"/>
</dbReference>
<gene>
    <name evidence="15" type="ORF">PoB_004709400</name>
</gene>
<comment type="caution">
    <text evidence="15">The sequence shown here is derived from an EMBL/GenBank/DDBJ whole genome shotgun (WGS) entry which is preliminary data.</text>
</comment>
<evidence type="ECO:0000313" key="15">
    <source>
        <dbReference type="EMBL" id="GFO20589.1"/>
    </source>
</evidence>
<keyword evidence="3" id="KW-0633">Potassium transport</keyword>
<keyword evidence="5" id="KW-0631">Potassium channel</keyword>
<evidence type="ECO:0000256" key="9">
    <source>
        <dbReference type="ARBA" id="ARBA00023065"/>
    </source>
</evidence>
<dbReference type="PANTHER" id="PTHR11537">
    <property type="entry name" value="VOLTAGE-GATED POTASSIUM CHANNEL"/>
    <property type="match status" value="1"/>
</dbReference>
<dbReference type="FunFam" id="1.10.287.70:FF:000002">
    <property type="entry name" value="Potassium voltage-gated channel subfamily a member"/>
    <property type="match status" value="1"/>
</dbReference>
<feature type="compositionally biased region" description="Low complexity" evidence="12">
    <location>
        <begin position="78"/>
        <end position="89"/>
    </location>
</feature>
<dbReference type="Pfam" id="PF02214">
    <property type="entry name" value="BTB_2"/>
    <property type="match status" value="1"/>
</dbReference>
<keyword evidence="7" id="KW-0630">Potassium</keyword>
<dbReference type="PANTHER" id="PTHR11537:SF155">
    <property type="entry name" value="POTASSIUM VOLTAGE-GATED CHANNEL SUBFAMILY A MEMBER 7"/>
    <property type="match status" value="1"/>
</dbReference>
<evidence type="ECO:0000256" key="13">
    <source>
        <dbReference type="SAM" id="Phobius"/>
    </source>
</evidence>
<dbReference type="SUPFAM" id="SSF54695">
    <property type="entry name" value="POZ domain"/>
    <property type="match status" value="1"/>
</dbReference>